<proteinExistence type="predicted"/>
<keyword evidence="2" id="KW-1185">Reference proteome</keyword>
<sequence length="107" mass="12140">MKKSLKVLFLAMFLVLLNSCGAITTYDAPLEPGQTVYQRQDSQPRQTETRSENTNTIPEPGQIEMKRDNDNNNDNIPEPGQTEMKTNDNNNNVPEPGQTEMKVEEEQ</sequence>
<accession>A0ACC6JBT3</accession>
<dbReference type="EMBL" id="JAVDQX010000004">
    <property type="protein sequence ID" value="MDR6460501.1"/>
    <property type="molecule type" value="Genomic_DNA"/>
</dbReference>
<dbReference type="Proteomes" id="UP001184833">
    <property type="component" value="Unassembled WGS sequence"/>
</dbReference>
<gene>
    <name evidence="1" type="ORF">J2786_003635</name>
</gene>
<evidence type="ECO:0000313" key="2">
    <source>
        <dbReference type="Proteomes" id="UP001184833"/>
    </source>
</evidence>
<reference evidence="1" key="1">
    <citation type="submission" date="2023-07" db="EMBL/GenBank/DDBJ databases">
        <title>Sorghum-associated microbial communities from plants grown in Nebraska, USA.</title>
        <authorList>
            <person name="Schachtman D."/>
        </authorList>
    </citation>
    <scope>NUCLEOTIDE SEQUENCE</scope>
    <source>
        <strain evidence="1">DS2329</strain>
    </source>
</reference>
<comment type="caution">
    <text evidence="1">The sequence shown here is derived from an EMBL/GenBank/DDBJ whole genome shotgun (WGS) entry which is preliminary data.</text>
</comment>
<organism evidence="1 2">
    <name type="scientific">Chryseobacterium vietnamense</name>
    <dbReference type="NCBI Taxonomy" id="866785"/>
    <lineage>
        <taxon>Bacteria</taxon>
        <taxon>Pseudomonadati</taxon>
        <taxon>Bacteroidota</taxon>
        <taxon>Flavobacteriia</taxon>
        <taxon>Flavobacteriales</taxon>
        <taxon>Weeksellaceae</taxon>
        <taxon>Chryseobacterium group</taxon>
        <taxon>Chryseobacterium</taxon>
    </lineage>
</organism>
<name>A0ACC6JBT3_9FLAO</name>
<evidence type="ECO:0000313" key="1">
    <source>
        <dbReference type="EMBL" id="MDR6460501.1"/>
    </source>
</evidence>
<protein>
    <submittedName>
        <fullName evidence="1">Uncharacterized protein</fullName>
    </submittedName>
</protein>